<evidence type="ECO:0000313" key="2">
    <source>
        <dbReference type="EMBL" id="SVD81417.1"/>
    </source>
</evidence>
<dbReference type="EMBL" id="UINC01175013">
    <property type="protein sequence ID" value="SVD81417.1"/>
    <property type="molecule type" value="Genomic_DNA"/>
</dbReference>
<reference evidence="2" key="1">
    <citation type="submission" date="2018-05" db="EMBL/GenBank/DDBJ databases">
        <authorList>
            <person name="Lanie J.A."/>
            <person name="Ng W.-L."/>
            <person name="Kazmierczak K.M."/>
            <person name="Andrzejewski T.M."/>
            <person name="Davidsen T.M."/>
            <person name="Wayne K.J."/>
            <person name="Tettelin H."/>
            <person name="Glass J.I."/>
            <person name="Rusch D."/>
            <person name="Podicherti R."/>
            <person name="Tsui H.-C.T."/>
            <person name="Winkler M.E."/>
        </authorList>
    </citation>
    <scope>NUCLEOTIDE SEQUENCE</scope>
</reference>
<name>A0A382YDN5_9ZZZZ</name>
<protein>
    <recommendedName>
        <fullName evidence="1">SHSP domain-containing protein</fullName>
    </recommendedName>
</protein>
<dbReference type="SUPFAM" id="SSF49764">
    <property type="entry name" value="HSP20-like chaperones"/>
    <property type="match status" value="1"/>
</dbReference>
<dbReference type="InterPro" id="IPR031107">
    <property type="entry name" value="Small_HSP"/>
</dbReference>
<dbReference type="PANTHER" id="PTHR11527">
    <property type="entry name" value="HEAT-SHOCK PROTEIN 20 FAMILY MEMBER"/>
    <property type="match status" value="1"/>
</dbReference>
<dbReference type="PROSITE" id="PS01031">
    <property type="entry name" value="SHSP"/>
    <property type="match status" value="1"/>
</dbReference>
<dbReference type="InterPro" id="IPR008978">
    <property type="entry name" value="HSP20-like_chaperone"/>
</dbReference>
<sequence>MKFKNLIPAQWESHNKPVHCNPEYLFSTLEDDMDRFFGHLNPGFFENSLFDFRPITERNHFPKVDVTETKSEFLISAELPGIDDKDIDITLDEGTLTLKGEKKIEKENKQGEFYSSERSYGSFQRNFKVSETIDQNKIDASFNKGILTVKLPKTHEPKKDVKKI</sequence>
<proteinExistence type="predicted"/>
<accession>A0A382YDN5</accession>
<evidence type="ECO:0000259" key="1">
    <source>
        <dbReference type="PROSITE" id="PS01031"/>
    </source>
</evidence>
<dbReference type="AlphaFoldDB" id="A0A382YDN5"/>
<dbReference type="InterPro" id="IPR002068">
    <property type="entry name" value="A-crystallin/Hsp20_dom"/>
</dbReference>
<gene>
    <name evidence="2" type="ORF">METZ01_LOCUS434271</name>
</gene>
<feature type="non-terminal residue" evidence="2">
    <location>
        <position position="164"/>
    </location>
</feature>
<dbReference type="Pfam" id="PF00011">
    <property type="entry name" value="HSP20"/>
    <property type="match status" value="1"/>
</dbReference>
<organism evidence="2">
    <name type="scientific">marine metagenome</name>
    <dbReference type="NCBI Taxonomy" id="408172"/>
    <lineage>
        <taxon>unclassified sequences</taxon>
        <taxon>metagenomes</taxon>
        <taxon>ecological metagenomes</taxon>
    </lineage>
</organism>
<dbReference type="Gene3D" id="2.60.40.790">
    <property type="match status" value="1"/>
</dbReference>
<dbReference type="CDD" id="cd06464">
    <property type="entry name" value="ACD_sHsps-like"/>
    <property type="match status" value="1"/>
</dbReference>
<feature type="domain" description="SHSP" evidence="1">
    <location>
        <begin position="55"/>
        <end position="164"/>
    </location>
</feature>